<dbReference type="SUPFAM" id="SSF53041">
    <property type="entry name" value="Resolvase-like"/>
    <property type="match status" value="1"/>
</dbReference>
<evidence type="ECO:0000313" key="5">
    <source>
        <dbReference type="Proteomes" id="UP000822152"/>
    </source>
</evidence>
<dbReference type="InterPro" id="IPR038109">
    <property type="entry name" value="DNA_bind_recomb_sf"/>
</dbReference>
<proteinExistence type="predicted"/>
<dbReference type="InterPro" id="IPR036162">
    <property type="entry name" value="Resolvase-like_N_sf"/>
</dbReference>
<dbReference type="EMBL" id="JAAIPF010000008">
    <property type="protein sequence ID" value="NSF73250.1"/>
    <property type="molecule type" value="Genomic_DNA"/>
</dbReference>
<dbReference type="Proteomes" id="UP000822152">
    <property type="component" value="Unassembled WGS sequence"/>
</dbReference>
<dbReference type="Gene3D" id="3.90.1750.20">
    <property type="entry name" value="Putative Large Serine Recombinase, Chain B, Domain 2"/>
    <property type="match status" value="1"/>
</dbReference>
<dbReference type="InterPro" id="IPR011109">
    <property type="entry name" value="DNA_bind_recombinase_dom"/>
</dbReference>
<comment type="caution">
    <text evidence="4">The sequence shown here is derived from an EMBL/GenBank/DDBJ whole genome shotgun (WGS) entry which is preliminary data.</text>
</comment>
<organism evidence="4 5">
    <name type="scientific">Blautia wexlerae</name>
    <dbReference type="NCBI Taxonomy" id="418240"/>
    <lineage>
        <taxon>Bacteria</taxon>
        <taxon>Bacillati</taxon>
        <taxon>Bacillota</taxon>
        <taxon>Clostridia</taxon>
        <taxon>Lachnospirales</taxon>
        <taxon>Lachnospiraceae</taxon>
        <taxon>Blautia</taxon>
    </lineage>
</organism>
<dbReference type="RefSeq" id="WP_173742948.1">
    <property type="nucleotide sequence ID" value="NZ_JAAIPF010000008.1"/>
</dbReference>
<protein>
    <submittedName>
        <fullName evidence="4">Recombinase family protein</fullName>
    </submittedName>
</protein>
<evidence type="ECO:0000259" key="2">
    <source>
        <dbReference type="PROSITE" id="PS51736"/>
    </source>
</evidence>
<dbReference type="InterPro" id="IPR025827">
    <property type="entry name" value="Zn_ribbon_recom_dom"/>
</dbReference>
<evidence type="ECO:0000259" key="3">
    <source>
        <dbReference type="PROSITE" id="PS51737"/>
    </source>
</evidence>
<sequence length="521" mass="60834">MDSVQKDVAYLRLSLADGDGKDESTSISSQRKRIWEFWKKQGQGTKLEEYVDDGFSGTNFERPGFQRLLSEVREGKVRTLLVKDLSRFGRNYLEAGYYLEYVFPYYGVRVIAVNDNFDSQKASGSTGGMEMALRNLMNECYSRDISQKVTSSTRIKKKNGEYCYGAVAFGYKKGKQHNTIVPDEEAAKIVKYIFNLACEGNTITQICRILNEEKVITPSIYMQRTNYRSNECWTYNSIQNILKNRIYTGDTECYKSHVKRVGCNAVNVIPEKEREVVLNTHQAIVSREEYWQARNVIKPVGERTRGKESGSVLTGILVCGSCGTNLVKGKKKNKDFLCVNRRYVPGSDCEQIRVREQTVIDVIKNAVNVQLLFLEEQEEEMKQLRKKRKKESLIIQKQIEKLEKQMKNLIDRGVLLYENYIEGKFTKEQYLAEKEDNQELKGKYEEQLQDLKKQLEEQEIKEEQDREKQRKDSIILQFHNQEEITREMLQTLVEKITVYPDGKIEILWKFRDELNHDRNKK</sequence>
<name>A0ABX2GLM0_9FIRM</name>
<keyword evidence="5" id="KW-1185">Reference proteome</keyword>
<keyword evidence="1" id="KW-0175">Coiled coil</keyword>
<dbReference type="PROSITE" id="PS51736">
    <property type="entry name" value="RECOMBINASES_3"/>
    <property type="match status" value="1"/>
</dbReference>
<dbReference type="SMART" id="SM00857">
    <property type="entry name" value="Resolvase"/>
    <property type="match status" value="1"/>
</dbReference>
<feature type="domain" description="Resolvase/invertase-type recombinase catalytic" evidence="2">
    <location>
        <begin position="6"/>
        <end position="160"/>
    </location>
</feature>
<reference evidence="4 5" key="1">
    <citation type="journal article" date="2020" name="Cell Host Microbe">
        <title>Functional and Genomic Variation between Human-Derived Isolates of Lachnospiraceae Reveals Inter- and Intra-Species Diversity.</title>
        <authorList>
            <person name="Sorbara M.T."/>
            <person name="Littmann E.R."/>
            <person name="Fontana E."/>
            <person name="Moody T.U."/>
            <person name="Kohout C.E."/>
            <person name="Gjonbalaj M."/>
            <person name="Eaton V."/>
            <person name="Seok R."/>
            <person name="Leiner I.M."/>
            <person name="Pamer E.G."/>
        </authorList>
    </citation>
    <scope>NUCLEOTIDE SEQUENCE [LARGE SCALE GENOMIC DNA]</scope>
    <source>
        <strain evidence="4 5">MSK.20.11</strain>
    </source>
</reference>
<gene>
    <name evidence="4" type="ORF">G4952_05305</name>
</gene>
<dbReference type="PANTHER" id="PTHR30461">
    <property type="entry name" value="DNA-INVERTASE FROM LAMBDOID PROPHAGE"/>
    <property type="match status" value="1"/>
</dbReference>
<feature type="domain" description="Recombinase" evidence="3">
    <location>
        <begin position="168"/>
        <end position="303"/>
    </location>
</feature>
<feature type="coiled-coil region" evidence="1">
    <location>
        <begin position="374"/>
        <end position="472"/>
    </location>
</feature>
<evidence type="ECO:0000256" key="1">
    <source>
        <dbReference type="SAM" id="Coils"/>
    </source>
</evidence>
<dbReference type="Pfam" id="PF00239">
    <property type="entry name" value="Resolvase"/>
    <property type="match status" value="1"/>
</dbReference>
<dbReference type="InterPro" id="IPR006119">
    <property type="entry name" value="Resolv_N"/>
</dbReference>
<evidence type="ECO:0000313" key="4">
    <source>
        <dbReference type="EMBL" id="NSF73250.1"/>
    </source>
</evidence>
<dbReference type="PROSITE" id="PS51737">
    <property type="entry name" value="RECOMBINASE_DNA_BIND"/>
    <property type="match status" value="1"/>
</dbReference>
<dbReference type="Pfam" id="PF13408">
    <property type="entry name" value="Zn_ribbon_recom"/>
    <property type="match status" value="1"/>
</dbReference>
<dbReference type="Pfam" id="PF07508">
    <property type="entry name" value="Recombinase"/>
    <property type="match status" value="1"/>
</dbReference>
<dbReference type="InterPro" id="IPR050639">
    <property type="entry name" value="SSR_resolvase"/>
</dbReference>
<dbReference type="PANTHER" id="PTHR30461:SF23">
    <property type="entry name" value="DNA RECOMBINASE-RELATED"/>
    <property type="match status" value="1"/>
</dbReference>
<dbReference type="Gene3D" id="3.40.50.1390">
    <property type="entry name" value="Resolvase, N-terminal catalytic domain"/>
    <property type="match status" value="1"/>
</dbReference>
<accession>A0ABX2GLM0</accession>